<dbReference type="FunFam" id="3.40.50.300:FF:000011">
    <property type="entry name" value="Putative ABC transporter ATP-binding component"/>
    <property type="match status" value="1"/>
</dbReference>
<dbReference type="Pfam" id="PF00005">
    <property type="entry name" value="ABC_tran"/>
    <property type="match status" value="2"/>
</dbReference>
<evidence type="ECO:0000313" key="8">
    <source>
        <dbReference type="Proteomes" id="UP000294832"/>
    </source>
</evidence>
<name>A0A4R2FB97_9GAMM</name>
<evidence type="ECO:0000256" key="3">
    <source>
        <dbReference type="ARBA" id="ARBA00022840"/>
    </source>
</evidence>
<dbReference type="PANTHER" id="PTHR19211">
    <property type="entry name" value="ATP-BINDING TRANSPORT PROTEIN-RELATED"/>
    <property type="match status" value="1"/>
</dbReference>
<feature type="non-terminal residue" evidence="7">
    <location>
        <position position="1"/>
    </location>
</feature>
<dbReference type="AlphaFoldDB" id="A0A4R2FB97"/>
<organism evidence="7 8">
    <name type="scientific">Shewanella fodinae</name>
    <dbReference type="NCBI Taxonomy" id="552357"/>
    <lineage>
        <taxon>Bacteria</taxon>
        <taxon>Pseudomonadati</taxon>
        <taxon>Pseudomonadota</taxon>
        <taxon>Gammaproteobacteria</taxon>
        <taxon>Alteromonadales</taxon>
        <taxon>Shewanellaceae</taxon>
        <taxon>Shewanella</taxon>
    </lineage>
</organism>
<feature type="domain" description="ABC transporter" evidence="6">
    <location>
        <begin position="390"/>
        <end position="602"/>
    </location>
</feature>
<evidence type="ECO:0000256" key="5">
    <source>
        <dbReference type="ARBA" id="ARBA00074044"/>
    </source>
</evidence>
<dbReference type="EMBL" id="SLWF01000011">
    <property type="protein sequence ID" value="TCN84676.1"/>
    <property type="molecule type" value="Genomic_DNA"/>
</dbReference>
<evidence type="ECO:0000313" key="7">
    <source>
        <dbReference type="EMBL" id="TCN84676.1"/>
    </source>
</evidence>
<dbReference type="InterPro" id="IPR003593">
    <property type="entry name" value="AAA+_ATPase"/>
</dbReference>
<reference evidence="7 8" key="1">
    <citation type="submission" date="2019-03" db="EMBL/GenBank/DDBJ databases">
        <title>Freshwater and sediment microbial communities from various areas in North America, analyzing microbe dynamics in response to fracking.</title>
        <authorList>
            <person name="Lamendella R."/>
        </authorList>
    </citation>
    <scope>NUCLEOTIDE SEQUENCE [LARGE SCALE GENOMIC DNA]</scope>
    <source>
        <strain evidence="7 8">74A</strain>
    </source>
</reference>
<sequence>REPPTETPNTLAQTHLVIEFYACNNEADHTFCQTSVMVLRLINSPRLFIVTRFICQPQRWLNFSSLQRKFGISDVITTANITMQFGVKPLFENISVKFGDGNRYGLIGANGCGKSTFMKILTGELEPTSGNVSLDVNERLGKLNQDQFAYEEFSVIDTVIMGHKELWQVKQERDRIYSLPEMSEADGIKVAELEMEFAEMDGYTAESRAGELLLGVGIPLEQHFGLMSAVAPGWKLRVLLAQALFADPDILLLDEPTNNLDIDTIRWLQETLNQRNSTMIIISHDRYFLNSVCTHMADLDYGELRIYPGNYDEYMTAASQARERLLADNAKKKAQIAELQTFVARFSANASKAKQATSRARQIDKIKLDEVKASSRVNPYIRFEQDKKLFRNALIVENLSNGFDHPLFNNVNLIAEVGERIAILGENGAGKTTLVRTLIHDLPQKSGTIQWSENSSIGYYAQDHADDFENDMNLFDWMSQWRREGDDDQAVRAVLGRMLFSADDIKKSVKVLSGGEQGRMLFGKLMLQKPNILVMDEPTNHLDMESIESLNNALEMYEGTLFFVSHDRAFVSSLANRVIEISARGVTDFKGRYDEFLASKGIDG</sequence>
<dbReference type="GO" id="GO:0016887">
    <property type="term" value="F:ATP hydrolysis activity"/>
    <property type="evidence" value="ECO:0007669"/>
    <property type="project" value="InterPro"/>
</dbReference>
<keyword evidence="3" id="KW-0067">ATP-binding</keyword>
<dbReference type="Proteomes" id="UP000294832">
    <property type="component" value="Unassembled WGS sequence"/>
</dbReference>
<dbReference type="GO" id="GO:0005524">
    <property type="term" value="F:ATP binding"/>
    <property type="evidence" value="ECO:0007669"/>
    <property type="project" value="UniProtKB-KW"/>
</dbReference>
<dbReference type="NCBIfam" id="NF011646">
    <property type="entry name" value="PRK15064.1"/>
    <property type="match status" value="1"/>
</dbReference>
<comment type="caution">
    <text evidence="7">The sequence shown here is derived from an EMBL/GenBank/DDBJ whole genome shotgun (WGS) entry which is preliminary data.</text>
</comment>
<dbReference type="PROSITE" id="PS50893">
    <property type="entry name" value="ABC_TRANSPORTER_2"/>
    <property type="match status" value="2"/>
</dbReference>
<keyword evidence="2" id="KW-0547">Nucleotide-binding</keyword>
<evidence type="ECO:0000256" key="2">
    <source>
        <dbReference type="ARBA" id="ARBA00022741"/>
    </source>
</evidence>
<dbReference type="SMART" id="SM00382">
    <property type="entry name" value="AAA"/>
    <property type="match status" value="2"/>
</dbReference>
<dbReference type="CDD" id="cd03221">
    <property type="entry name" value="ABCF_EF-3"/>
    <property type="match status" value="2"/>
</dbReference>
<dbReference type="Pfam" id="PF12848">
    <property type="entry name" value="ABC_tran_Xtn"/>
    <property type="match status" value="1"/>
</dbReference>
<dbReference type="PANTHER" id="PTHR19211:SF96">
    <property type="entry name" value="ATP-BINDING PROTEIN YBIT-RELATED"/>
    <property type="match status" value="1"/>
</dbReference>
<gene>
    <name evidence="7" type="ORF">EDC91_11190</name>
</gene>
<dbReference type="InterPro" id="IPR027417">
    <property type="entry name" value="P-loop_NTPase"/>
</dbReference>
<dbReference type="FunFam" id="3.40.50.300:FF:000070">
    <property type="entry name" value="Putative ABC transporter ATP-binding component"/>
    <property type="match status" value="1"/>
</dbReference>
<feature type="domain" description="ABC transporter" evidence="6">
    <location>
        <begin position="76"/>
        <end position="326"/>
    </location>
</feature>
<proteinExistence type="inferred from homology"/>
<evidence type="ECO:0000259" key="6">
    <source>
        <dbReference type="PROSITE" id="PS50893"/>
    </source>
</evidence>
<dbReference type="InterPro" id="IPR032781">
    <property type="entry name" value="ABC_tran_Xtn"/>
</dbReference>
<dbReference type="InterPro" id="IPR050611">
    <property type="entry name" value="ABCF"/>
</dbReference>
<keyword evidence="8" id="KW-1185">Reference proteome</keyword>
<dbReference type="InterPro" id="IPR003439">
    <property type="entry name" value="ABC_transporter-like_ATP-bd"/>
</dbReference>
<keyword evidence="1" id="KW-0677">Repeat</keyword>
<accession>A0A4R2FB97</accession>
<protein>
    <recommendedName>
        <fullName evidence="5">Probable ATP-binding protein YbiT</fullName>
    </recommendedName>
</protein>
<dbReference type="Gene3D" id="3.40.50.300">
    <property type="entry name" value="P-loop containing nucleotide triphosphate hydrolases"/>
    <property type="match status" value="2"/>
</dbReference>
<evidence type="ECO:0000256" key="1">
    <source>
        <dbReference type="ARBA" id="ARBA00022737"/>
    </source>
</evidence>
<evidence type="ECO:0000256" key="4">
    <source>
        <dbReference type="ARBA" id="ARBA00061551"/>
    </source>
</evidence>
<dbReference type="SUPFAM" id="SSF52540">
    <property type="entry name" value="P-loop containing nucleoside triphosphate hydrolases"/>
    <property type="match status" value="2"/>
</dbReference>
<comment type="similarity">
    <text evidence="4">Belongs to the ABC transporter superfamily. ABCF family. YbiT subfamily.</text>
</comment>